<feature type="active site" evidence="7">
    <location>
        <position position="144"/>
    </location>
</feature>
<evidence type="ECO:0000313" key="13">
    <source>
        <dbReference type="Proteomes" id="UP000237682"/>
    </source>
</evidence>
<dbReference type="GO" id="GO:0006508">
    <property type="term" value="P:proteolysis"/>
    <property type="evidence" value="ECO:0007669"/>
    <property type="project" value="InterPro"/>
</dbReference>
<feature type="region of interest" description="Disordered" evidence="10">
    <location>
        <begin position="326"/>
        <end position="355"/>
    </location>
</feature>
<dbReference type="InterPro" id="IPR001967">
    <property type="entry name" value="Peptidase_S11_N"/>
</dbReference>
<dbReference type="GO" id="GO:0009252">
    <property type="term" value="P:peptidoglycan biosynthetic process"/>
    <property type="evidence" value="ECO:0007669"/>
    <property type="project" value="UniProtKB-KW"/>
</dbReference>
<evidence type="ECO:0000256" key="8">
    <source>
        <dbReference type="PIRSR" id="PIRSR618044-2"/>
    </source>
</evidence>
<organism evidence="12 13">
    <name type="scientific">Labrys okinawensis</name>
    <dbReference type="NCBI Taxonomy" id="346911"/>
    <lineage>
        <taxon>Bacteria</taxon>
        <taxon>Pseudomonadati</taxon>
        <taxon>Pseudomonadota</taxon>
        <taxon>Alphaproteobacteria</taxon>
        <taxon>Hyphomicrobiales</taxon>
        <taxon>Xanthobacteraceae</taxon>
        <taxon>Labrys</taxon>
    </lineage>
</organism>
<keyword evidence="5" id="KW-0573">Peptidoglycan synthesis</keyword>
<comment type="similarity">
    <text evidence="1 9">Belongs to the peptidase S11 family.</text>
</comment>
<keyword evidence="12" id="KW-0645">Protease</keyword>
<gene>
    <name evidence="12" type="ORF">C5L14_06490</name>
</gene>
<dbReference type="EMBL" id="PUEJ01000002">
    <property type="protein sequence ID" value="PRH88859.1"/>
    <property type="molecule type" value="Genomic_DNA"/>
</dbReference>
<dbReference type="PANTHER" id="PTHR21581">
    <property type="entry name" value="D-ALANYL-D-ALANINE CARBOXYPEPTIDASE"/>
    <property type="match status" value="1"/>
</dbReference>
<keyword evidence="13" id="KW-1185">Reference proteome</keyword>
<keyword evidence="4" id="KW-0133">Cell shape</keyword>
<proteinExistence type="inferred from homology"/>
<dbReference type="GO" id="GO:0008360">
    <property type="term" value="P:regulation of cell shape"/>
    <property type="evidence" value="ECO:0007669"/>
    <property type="project" value="UniProtKB-KW"/>
</dbReference>
<dbReference type="PANTHER" id="PTHR21581:SF6">
    <property type="entry name" value="TRAFFICKING PROTEIN PARTICLE COMPLEX SUBUNIT 12"/>
    <property type="match status" value="1"/>
</dbReference>
<dbReference type="AlphaFoldDB" id="A0A2S9QHN0"/>
<evidence type="ECO:0000256" key="6">
    <source>
        <dbReference type="ARBA" id="ARBA00023316"/>
    </source>
</evidence>
<feature type="compositionally biased region" description="Basic residues" evidence="10">
    <location>
        <begin position="459"/>
        <end position="468"/>
    </location>
</feature>
<evidence type="ECO:0000313" key="12">
    <source>
        <dbReference type="EMBL" id="PRH88859.1"/>
    </source>
</evidence>
<dbReference type="Gene3D" id="3.40.710.10">
    <property type="entry name" value="DD-peptidase/beta-lactamase superfamily"/>
    <property type="match status" value="1"/>
</dbReference>
<dbReference type="Proteomes" id="UP000237682">
    <property type="component" value="Unassembled WGS sequence"/>
</dbReference>
<evidence type="ECO:0000256" key="5">
    <source>
        <dbReference type="ARBA" id="ARBA00022984"/>
    </source>
</evidence>
<dbReference type="Pfam" id="PF00768">
    <property type="entry name" value="Peptidase_S11"/>
    <property type="match status" value="1"/>
</dbReference>
<sequence length="468" mass="48918">MHACQVTRWSLKCPPSGECVPPLKPKEERMGISNRAITATLVAGLAFGSAAGVARASNPTIVVDAASGRVLQQQDATRPWYPASLTKLMTAYTVFKAIQAGRVDLGTPIVISPLAARQAPSKMGYPVGTMVTIDDALKMLVVHSANDIAVALAEGVSGSVDAFAAEMNANSRALGMAQSQWVNPNGLPDPRQITSARDMAVMADAIITQFPQYASLFQIQTIQSGSRIMRTHNALVYRYPGADGMKTGFICAAGFNVVATATRNGRKLITVIMGAPTPKDRTNQAVALFEANYTNSGGGFFSKAPLATQLPASAYPGPTDIRDIACSRKKGGSGAAESADTAEVLPGSPAAPAPEPSPLLASWVTAPPIAVGPYLGPRRPIYSLPNTPILADLPPKPAKGPASKLAAKRGVTATGYADPGKPLAVPDQLTDPKLNKGRKNLKKAADSKAKTPPKTPAKPPKRKVHHEG</sequence>
<keyword evidence="2" id="KW-0732">Signal</keyword>
<keyword evidence="12" id="KW-0121">Carboxypeptidase</keyword>
<evidence type="ECO:0000256" key="7">
    <source>
        <dbReference type="PIRSR" id="PIRSR618044-1"/>
    </source>
</evidence>
<keyword evidence="3" id="KW-0378">Hydrolase</keyword>
<feature type="domain" description="Peptidase S11 D-alanyl-D-alanine carboxypeptidase A N-terminal" evidence="11">
    <location>
        <begin position="56"/>
        <end position="277"/>
    </location>
</feature>
<feature type="region of interest" description="Disordered" evidence="10">
    <location>
        <begin position="413"/>
        <end position="468"/>
    </location>
</feature>
<accession>A0A2S9QHN0</accession>
<keyword evidence="6" id="KW-0961">Cell wall biogenesis/degradation</keyword>
<reference evidence="12 13" key="1">
    <citation type="submission" date="2018-02" db="EMBL/GenBank/DDBJ databases">
        <title>Whole genome sequencing of endophytic bacterium.</title>
        <authorList>
            <person name="Eedara R."/>
            <person name="Podile A.R."/>
        </authorList>
    </citation>
    <scope>NUCLEOTIDE SEQUENCE [LARGE SCALE GENOMIC DNA]</scope>
    <source>
        <strain evidence="12 13">RP1T</strain>
    </source>
</reference>
<comment type="caution">
    <text evidence="12">The sequence shown here is derived from an EMBL/GenBank/DDBJ whole genome shotgun (WGS) entry which is preliminary data.</text>
</comment>
<protein>
    <submittedName>
        <fullName evidence="12">D-alanyl-D-alanine carboxypeptidase</fullName>
    </submittedName>
</protein>
<evidence type="ECO:0000256" key="9">
    <source>
        <dbReference type="RuleBase" id="RU004016"/>
    </source>
</evidence>
<feature type="binding site" evidence="8">
    <location>
        <position position="246"/>
    </location>
    <ligand>
        <name>substrate</name>
    </ligand>
</feature>
<dbReference type="OrthoDB" id="9795979at2"/>
<dbReference type="InterPro" id="IPR012338">
    <property type="entry name" value="Beta-lactam/transpept-like"/>
</dbReference>
<evidence type="ECO:0000256" key="3">
    <source>
        <dbReference type="ARBA" id="ARBA00022801"/>
    </source>
</evidence>
<dbReference type="SUPFAM" id="SSF56601">
    <property type="entry name" value="beta-lactamase/transpeptidase-like"/>
    <property type="match status" value="1"/>
</dbReference>
<feature type="active site" description="Proton acceptor" evidence="7">
    <location>
        <position position="87"/>
    </location>
</feature>
<evidence type="ECO:0000256" key="10">
    <source>
        <dbReference type="SAM" id="MobiDB-lite"/>
    </source>
</evidence>
<evidence type="ECO:0000259" key="11">
    <source>
        <dbReference type="Pfam" id="PF00768"/>
    </source>
</evidence>
<name>A0A2S9QHN0_9HYPH</name>
<evidence type="ECO:0000256" key="4">
    <source>
        <dbReference type="ARBA" id="ARBA00022960"/>
    </source>
</evidence>
<dbReference type="GO" id="GO:0009002">
    <property type="term" value="F:serine-type D-Ala-D-Ala carboxypeptidase activity"/>
    <property type="evidence" value="ECO:0007669"/>
    <property type="project" value="InterPro"/>
</dbReference>
<feature type="active site" description="Acyl-ester intermediate" evidence="7">
    <location>
        <position position="84"/>
    </location>
</feature>
<evidence type="ECO:0000256" key="2">
    <source>
        <dbReference type="ARBA" id="ARBA00022729"/>
    </source>
</evidence>
<dbReference type="InterPro" id="IPR018044">
    <property type="entry name" value="Peptidase_S11"/>
</dbReference>
<dbReference type="PRINTS" id="PR00725">
    <property type="entry name" value="DADACBPTASE1"/>
</dbReference>
<dbReference type="GO" id="GO:0071555">
    <property type="term" value="P:cell wall organization"/>
    <property type="evidence" value="ECO:0007669"/>
    <property type="project" value="UniProtKB-KW"/>
</dbReference>
<evidence type="ECO:0000256" key="1">
    <source>
        <dbReference type="ARBA" id="ARBA00007164"/>
    </source>
</evidence>